<feature type="domain" description="PDZ" evidence="8">
    <location>
        <begin position="293"/>
        <end position="384"/>
    </location>
</feature>
<keyword evidence="5" id="KW-0720">Serine protease</keyword>
<dbReference type="InterPro" id="IPR036034">
    <property type="entry name" value="PDZ_sf"/>
</dbReference>
<dbReference type="SUPFAM" id="SSF50494">
    <property type="entry name" value="Trypsin-like serine proteases"/>
    <property type="match status" value="1"/>
</dbReference>
<feature type="active site" description="Charge relay system" evidence="6">
    <location>
        <position position="170"/>
    </location>
</feature>
<dbReference type="NCBIfam" id="TIGR02037">
    <property type="entry name" value="degP_htrA_DO"/>
    <property type="match status" value="1"/>
</dbReference>
<dbReference type="PRINTS" id="PR00834">
    <property type="entry name" value="PROTEASES2C"/>
</dbReference>
<evidence type="ECO:0000313" key="9">
    <source>
        <dbReference type="EMBL" id="SET80449.1"/>
    </source>
</evidence>
<dbReference type="STRING" id="82805.SAMN04487998_2827"/>
<dbReference type="PANTHER" id="PTHR43343">
    <property type="entry name" value="PEPTIDASE S12"/>
    <property type="match status" value="1"/>
</dbReference>
<dbReference type="Pfam" id="PF13180">
    <property type="entry name" value="PDZ_2"/>
    <property type="match status" value="1"/>
</dbReference>
<keyword evidence="4" id="KW-0378">Hydrolase</keyword>
<sequence>MQAKQMMLGLLGSAILGGGVAVGGYKLLEPERDNSPQALAADPNVRYTSALKSSTYSIPDGLNFTAAAATVTPAVVHVMTEYSPQSGQNDAAMRMDPFLRQFFGDDFDQYRGRGRQQGPQQGSGSGVIIAANGYIVTNNHVIDKASKIEVVMDDKRKFEAELVGKDPNTDLALLKVKAENLPFIRYGNSDDIKVGEWVLAVGNPFNLNSTVTAGIISAKGRNINILRREDGMGIESFLQTDAVVNPGNSGGALVNLNGDLIGINSAIASQTGSFVGYSFAVPSSIVSKVIDDLLKYKVVQRALLGVQIREIDATLAAEKKLSTLNGVYVIGAGKGSSAAEAGLREGDVITSINGAKVNTASQLQEQVARFRPGDKIKVSYLREGSSRTATATLRNATGTTDVIREVAATTIKYEGASLSPVTRQEQGKLGIEGGAKISGIRDSNFRETGIADGFIITRIDKNRVEKPQDVQRLLEAAKETDGALVEGVYPDGRKAYYPIGQAQ</sequence>
<evidence type="ECO:0000256" key="5">
    <source>
        <dbReference type="ARBA" id="ARBA00022825"/>
    </source>
</evidence>
<dbReference type="InterPro" id="IPR001940">
    <property type="entry name" value="Peptidase_S1C"/>
</dbReference>
<dbReference type="Gene3D" id="2.40.10.120">
    <property type="match status" value="1"/>
</dbReference>
<dbReference type="SUPFAM" id="SSF50156">
    <property type="entry name" value="PDZ domain-like"/>
    <property type="match status" value="1"/>
</dbReference>
<evidence type="ECO:0000256" key="4">
    <source>
        <dbReference type="ARBA" id="ARBA00022801"/>
    </source>
</evidence>
<dbReference type="PANTHER" id="PTHR43343:SF3">
    <property type="entry name" value="PROTEASE DO-LIKE 8, CHLOROPLASTIC"/>
    <property type="match status" value="1"/>
</dbReference>
<feature type="binding site" evidence="7">
    <location>
        <position position="140"/>
    </location>
    <ligand>
        <name>substrate</name>
    </ligand>
</feature>
<feature type="binding site" evidence="7">
    <location>
        <position position="81"/>
    </location>
    <ligand>
        <name>substrate</name>
    </ligand>
</feature>
<feature type="binding site" evidence="7">
    <location>
        <begin position="247"/>
        <end position="249"/>
    </location>
    <ligand>
        <name>substrate</name>
    </ligand>
</feature>
<keyword evidence="10" id="KW-1185">Reference proteome</keyword>
<organism evidence="9 10">
    <name type="scientific">Hymenobacter actinosclerus</name>
    <dbReference type="NCBI Taxonomy" id="82805"/>
    <lineage>
        <taxon>Bacteria</taxon>
        <taxon>Pseudomonadati</taxon>
        <taxon>Bacteroidota</taxon>
        <taxon>Cytophagia</taxon>
        <taxon>Cytophagales</taxon>
        <taxon>Hymenobacteraceae</taxon>
        <taxon>Hymenobacter</taxon>
    </lineage>
</organism>
<name>A0A1I0HBW4_9BACT</name>
<dbReference type="InterPro" id="IPR001478">
    <property type="entry name" value="PDZ"/>
</dbReference>
<evidence type="ECO:0000256" key="1">
    <source>
        <dbReference type="ARBA" id="ARBA00022670"/>
    </source>
</evidence>
<keyword evidence="1 9" id="KW-0645">Protease</keyword>
<evidence type="ECO:0000256" key="3">
    <source>
        <dbReference type="ARBA" id="ARBA00022737"/>
    </source>
</evidence>
<evidence type="ECO:0000256" key="2">
    <source>
        <dbReference type="ARBA" id="ARBA00022729"/>
    </source>
</evidence>
<dbReference type="AlphaFoldDB" id="A0A1I0HBW4"/>
<feature type="active site" description="Charge relay system" evidence="6">
    <location>
        <position position="249"/>
    </location>
</feature>
<evidence type="ECO:0000256" key="7">
    <source>
        <dbReference type="PIRSR" id="PIRSR611782-2"/>
    </source>
</evidence>
<dbReference type="PROSITE" id="PS50106">
    <property type="entry name" value="PDZ"/>
    <property type="match status" value="1"/>
</dbReference>
<dbReference type="Gene3D" id="2.30.42.10">
    <property type="match status" value="1"/>
</dbReference>
<keyword evidence="2" id="KW-0732">Signal</keyword>
<dbReference type="Proteomes" id="UP000198697">
    <property type="component" value="Unassembled WGS sequence"/>
</dbReference>
<reference evidence="10" key="1">
    <citation type="submission" date="2016-10" db="EMBL/GenBank/DDBJ databases">
        <authorList>
            <person name="Varghese N."/>
            <person name="Submissions S."/>
        </authorList>
    </citation>
    <scope>NUCLEOTIDE SEQUENCE [LARGE SCALE GENOMIC DNA]</scope>
    <source>
        <strain evidence="10">DSM 15310</strain>
    </source>
</reference>
<evidence type="ECO:0000256" key="6">
    <source>
        <dbReference type="PIRSR" id="PIRSR611782-1"/>
    </source>
</evidence>
<evidence type="ECO:0000313" key="10">
    <source>
        <dbReference type="Proteomes" id="UP000198697"/>
    </source>
</evidence>
<feature type="binding site" evidence="7">
    <location>
        <position position="170"/>
    </location>
    <ligand>
        <name>substrate</name>
    </ligand>
</feature>
<dbReference type="RefSeq" id="WP_245745053.1">
    <property type="nucleotide sequence ID" value="NZ_FOHS01000003.1"/>
</dbReference>
<gene>
    <name evidence="9" type="ORF">SAMN04487998_2827</name>
</gene>
<protein>
    <submittedName>
        <fullName evidence="9">Do/DeqQ family serine protease</fullName>
    </submittedName>
</protein>
<keyword evidence="3" id="KW-0677">Repeat</keyword>
<dbReference type="Pfam" id="PF13365">
    <property type="entry name" value="Trypsin_2"/>
    <property type="match status" value="1"/>
</dbReference>
<dbReference type="GO" id="GO:0006508">
    <property type="term" value="P:proteolysis"/>
    <property type="evidence" value="ECO:0007669"/>
    <property type="project" value="UniProtKB-KW"/>
</dbReference>
<evidence type="ECO:0000259" key="8">
    <source>
        <dbReference type="PROSITE" id="PS50106"/>
    </source>
</evidence>
<feature type="active site" description="Charge relay system" evidence="6">
    <location>
        <position position="140"/>
    </location>
</feature>
<dbReference type="InterPro" id="IPR011782">
    <property type="entry name" value="Pept_S1C_Do"/>
</dbReference>
<dbReference type="InterPro" id="IPR051201">
    <property type="entry name" value="Chloro_Bact_Ser_Proteases"/>
</dbReference>
<dbReference type="GO" id="GO:0004252">
    <property type="term" value="F:serine-type endopeptidase activity"/>
    <property type="evidence" value="ECO:0007669"/>
    <property type="project" value="InterPro"/>
</dbReference>
<dbReference type="InterPro" id="IPR009003">
    <property type="entry name" value="Peptidase_S1_PA"/>
</dbReference>
<dbReference type="EMBL" id="FOHS01000003">
    <property type="protein sequence ID" value="SET80449.1"/>
    <property type="molecule type" value="Genomic_DNA"/>
</dbReference>
<proteinExistence type="predicted"/>
<dbReference type="SMART" id="SM00228">
    <property type="entry name" value="PDZ"/>
    <property type="match status" value="1"/>
</dbReference>
<accession>A0A1I0HBW4</accession>